<organism evidence="2 3">
    <name type="scientific">Lysobacter soli</name>
    <dbReference type="NCBI Taxonomy" id="453783"/>
    <lineage>
        <taxon>Bacteria</taxon>
        <taxon>Pseudomonadati</taxon>
        <taxon>Pseudomonadota</taxon>
        <taxon>Gammaproteobacteria</taxon>
        <taxon>Lysobacterales</taxon>
        <taxon>Lysobacteraceae</taxon>
        <taxon>Lysobacter</taxon>
    </lineage>
</organism>
<protein>
    <submittedName>
        <fullName evidence="2">DUF1800 domain-containing protein</fullName>
    </submittedName>
</protein>
<evidence type="ECO:0000313" key="3">
    <source>
        <dbReference type="Proteomes" id="UP000256829"/>
    </source>
</evidence>
<accession>A0A3D8VHM9</accession>
<dbReference type="Proteomes" id="UP000256829">
    <property type="component" value="Unassembled WGS sequence"/>
</dbReference>
<gene>
    <name evidence="2" type="ORF">DX912_05140</name>
</gene>
<dbReference type="AlphaFoldDB" id="A0A3D8VHM9"/>
<feature type="compositionally biased region" description="Gly residues" evidence="1">
    <location>
        <begin position="76"/>
        <end position="87"/>
    </location>
</feature>
<evidence type="ECO:0000256" key="1">
    <source>
        <dbReference type="SAM" id="MobiDB-lite"/>
    </source>
</evidence>
<keyword evidence="3" id="KW-1185">Reference proteome</keyword>
<feature type="compositionally biased region" description="Polar residues" evidence="1">
    <location>
        <begin position="1"/>
        <end position="11"/>
    </location>
</feature>
<sequence>MQNLRTPSRSASPKGDGAPVVTARRTLPCAPLAACSAADRGKPMNITQGARAGMLALGLCMLAACGGGGGGDDGGGTYAPPASGGGTPPTPEAYPDVPATDAEAARFLTQATFGPTATEIARVRQIGYKRWIDGQLAQTPTLILPHLQQLVANGVTTPTPQNRRNYWLWQTANAPDQLRMRMAFALSEILVVSDRETADDDATVFRIADYQDTLSRGAFGSYRTLLEKVTVHPAMGYFLSHVGNRKADPRRNITPDENYGREVMQLFSIGLVKRNKDFSPVLDANGQTIPTYDEQVVSAMARVFTGWTYAGQTDAQFGRGDNTSYAPMECHPAFHDDQPKQIFDGIVVSEGNNCTASMTRTVQALADHSNTAPFISRQLIQRFVTSNPTPQYVERVAKVWDTSKGDLGQVIRAILLDTEARLPPPNGSFGKPREPLVKLATLWRAFNAQYVPNAMGEVRFAFSNAGDLANSLQQDSQRAPSVFNFFEPDYRLPAADGVQGMFAPEFQILTEATYLSMLNQHDSLVWNNAATPPTTTPNAPYLDLTKLTTMAEGNDHAGMVAQVNLLLFHGALSSANAQAMVGMLDRLGTAKETAANRAKSLVLLAMATPEFAIQR</sequence>
<reference evidence="2 3" key="1">
    <citation type="submission" date="2018-08" db="EMBL/GenBank/DDBJ databases">
        <title>Lysobacter soli KCTC 22011, whole genome shotgun sequence.</title>
        <authorList>
            <person name="Zhang X."/>
            <person name="Feng G."/>
            <person name="Zhu H."/>
        </authorList>
    </citation>
    <scope>NUCLEOTIDE SEQUENCE [LARGE SCALE GENOMIC DNA]</scope>
    <source>
        <strain evidence="2 3">KCTC 22011</strain>
    </source>
</reference>
<dbReference type="PANTHER" id="PTHR43737:SF1">
    <property type="entry name" value="DUF1501 DOMAIN-CONTAINING PROTEIN"/>
    <property type="match status" value="1"/>
</dbReference>
<feature type="region of interest" description="Disordered" evidence="1">
    <location>
        <begin position="1"/>
        <end position="22"/>
    </location>
</feature>
<proteinExistence type="predicted"/>
<dbReference type="PANTHER" id="PTHR43737">
    <property type="entry name" value="BLL7424 PROTEIN"/>
    <property type="match status" value="1"/>
</dbReference>
<comment type="caution">
    <text evidence="2">The sequence shown here is derived from an EMBL/GenBank/DDBJ whole genome shotgun (WGS) entry which is preliminary data.</text>
</comment>
<dbReference type="EMBL" id="QTJR01000002">
    <property type="protein sequence ID" value="RDY68877.1"/>
    <property type="molecule type" value="Genomic_DNA"/>
</dbReference>
<evidence type="ECO:0000313" key="2">
    <source>
        <dbReference type="EMBL" id="RDY68877.1"/>
    </source>
</evidence>
<dbReference type="Pfam" id="PF08811">
    <property type="entry name" value="DUF1800"/>
    <property type="match status" value="1"/>
</dbReference>
<dbReference type="InterPro" id="IPR014917">
    <property type="entry name" value="DUF1800"/>
</dbReference>
<feature type="region of interest" description="Disordered" evidence="1">
    <location>
        <begin position="76"/>
        <end position="97"/>
    </location>
</feature>
<name>A0A3D8VHM9_9GAMM</name>